<reference evidence="1" key="1">
    <citation type="journal article" date="2020" name="Fungal Divers.">
        <title>Resolving the Mortierellaceae phylogeny through synthesis of multi-gene phylogenetics and phylogenomics.</title>
        <authorList>
            <person name="Vandepol N."/>
            <person name="Liber J."/>
            <person name="Desiro A."/>
            <person name="Na H."/>
            <person name="Kennedy M."/>
            <person name="Barry K."/>
            <person name="Grigoriev I.V."/>
            <person name="Miller A.N."/>
            <person name="O'Donnell K."/>
            <person name="Stajich J.E."/>
            <person name="Bonito G."/>
        </authorList>
    </citation>
    <scope>NUCLEOTIDE SEQUENCE</scope>
    <source>
        <strain evidence="1">NRRL 28262</strain>
    </source>
</reference>
<sequence>MVQHLGLFLTSQDIVRFRTTCTSLYKAYHHLFWRTVNFFEGNRFDRPHSKSIRLLDSRAGVRAFATHLQSIESLTCDAYIVAHYALGLCVLIDTHQYLLQEKSLPSELQFMNESSTRYMQELTTAVQGLIATAVPPGLKLPTRPAWMFTSSLGQPYSNLDSPIIYTANAGLFFPPLTNLTRLECSLNGMQAQGWRSRPCRLPLATLPVTLSLCWMLYLNKGLEHIKVDGIDLTKTTPVRTLAWTLSGLANLKTLDLQSQDPTDDHVGEFLLFHCCQTLESFHFKADIAVPSTIHHVFNLTIEIPRMPMPLLKSLRMPSKPRARFSHELCPVLEHCPALESWHLPTIDYRPRVMDEALNIIKDLRLPLKRLAVDLPRGHDELHGTPGRIIDILEQHTLESFSISLFKEGPNTCLTSKLCRHSATLRDITYDQVTTLLSTTIRDILTNCRALEKLVVRMVNPPVMDGTDWLHVWHETQDSKVWEALGKFYTQIGALHQLEILHLKACVTYNGTGHSFNTDCYNVSLPGMLLMPTPSQTRTSPPSAMEKKRYPVPGFLNLLSGLTKLRELRGSVRMDLPGMVSTMRLDSYRWMGRHWPKLKVAEFLLPGYQEEFVYHLPPHITWLFTERPSLQLSAYKEPMKIEKRKRAPVAF</sequence>
<dbReference type="SUPFAM" id="SSF52047">
    <property type="entry name" value="RNI-like"/>
    <property type="match status" value="1"/>
</dbReference>
<evidence type="ECO:0000313" key="2">
    <source>
        <dbReference type="Proteomes" id="UP001194580"/>
    </source>
</evidence>
<comment type="caution">
    <text evidence="1">The sequence shown here is derived from an EMBL/GenBank/DDBJ whole genome shotgun (WGS) entry which is preliminary data.</text>
</comment>
<keyword evidence="2" id="KW-1185">Reference proteome</keyword>
<name>A0AAD4D908_9FUNG</name>
<dbReference type="InterPro" id="IPR032675">
    <property type="entry name" value="LRR_dom_sf"/>
</dbReference>
<dbReference type="Gene3D" id="3.80.10.10">
    <property type="entry name" value="Ribonuclease Inhibitor"/>
    <property type="match status" value="1"/>
</dbReference>
<proteinExistence type="predicted"/>
<dbReference type="Proteomes" id="UP001194580">
    <property type="component" value="Unassembled WGS sequence"/>
</dbReference>
<organism evidence="1 2">
    <name type="scientific">Linnemannia exigua</name>
    <dbReference type="NCBI Taxonomy" id="604196"/>
    <lineage>
        <taxon>Eukaryota</taxon>
        <taxon>Fungi</taxon>
        <taxon>Fungi incertae sedis</taxon>
        <taxon>Mucoromycota</taxon>
        <taxon>Mortierellomycotina</taxon>
        <taxon>Mortierellomycetes</taxon>
        <taxon>Mortierellales</taxon>
        <taxon>Mortierellaceae</taxon>
        <taxon>Linnemannia</taxon>
    </lineage>
</organism>
<dbReference type="AlphaFoldDB" id="A0AAD4D908"/>
<accession>A0AAD4D908</accession>
<evidence type="ECO:0000313" key="1">
    <source>
        <dbReference type="EMBL" id="KAG0272177.1"/>
    </source>
</evidence>
<protein>
    <submittedName>
        <fullName evidence="1">Uncharacterized protein</fullName>
    </submittedName>
</protein>
<dbReference type="EMBL" id="JAAAIL010000980">
    <property type="protein sequence ID" value="KAG0272177.1"/>
    <property type="molecule type" value="Genomic_DNA"/>
</dbReference>
<gene>
    <name evidence="1" type="ORF">BGZ95_012087</name>
</gene>